<keyword evidence="1" id="KW-0238">DNA-binding</keyword>
<dbReference type="InterPro" id="IPR003313">
    <property type="entry name" value="AraC-bd"/>
</dbReference>
<evidence type="ECO:0000259" key="2">
    <source>
        <dbReference type="Pfam" id="PF02311"/>
    </source>
</evidence>
<comment type="caution">
    <text evidence="3">The sequence shown here is derived from an EMBL/GenBank/DDBJ whole genome shotgun (WGS) entry which is preliminary data.</text>
</comment>
<evidence type="ECO:0000313" key="3">
    <source>
        <dbReference type="EMBL" id="KAA9038221.1"/>
    </source>
</evidence>
<organism evidence="3 4">
    <name type="scientific">Ginsengibacter hankyongi</name>
    <dbReference type="NCBI Taxonomy" id="2607284"/>
    <lineage>
        <taxon>Bacteria</taxon>
        <taxon>Pseudomonadati</taxon>
        <taxon>Bacteroidota</taxon>
        <taxon>Chitinophagia</taxon>
        <taxon>Chitinophagales</taxon>
        <taxon>Chitinophagaceae</taxon>
        <taxon>Ginsengibacter</taxon>
    </lineage>
</organism>
<dbReference type="InterPro" id="IPR011051">
    <property type="entry name" value="RmlC_Cupin_sf"/>
</dbReference>
<keyword evidence="4" id="KW-1185">Reference proteome</keyword>
<protein>
    <recommendedName>
        <fullName evidence="2">AraC-type arabinose-binding/dimerisation domain-containing protein</fullName>
    </recommendedName>
</protein>
<dbReference type="Pfam" id="PF02311">
    <property type="entry name" value="AraC_binding"/>
    <property type="match status" value="1"/>
</dbReference>
<dbReference type="GO" id="GO:0003677">
    <property type="term" value="F:DNA binding"/>
    <property type="evidence" value="ECO:0007669"/>
    <property type="project" value="UniProtKB-KW"/>
</dbReference>
<gene>
    <name evidence="3" type="ORF">FW778_14650</name>
</gene>
<evidence type="ECO:0000256" key="1">
    <source>
        <dbReference type="ARBA" id="ARBA00023125"/>
    </source>
</evidence>
<dbReference type="InterPro" id="IPR014710">
    <property type="entry name" value="RmlC-like_jellyroll"/>
</dbReference>
<proteinExistence type="predicted"/>
<accession>A0A5J5IHY8</accession>
<sequence length="176" mass="18770">MNIRTASFPPKFRQSNSNVGRAILVHTAEINAAEETGRGRAVADSVLHVVSIEGKYNVGVSVVSRSKVNGKTPPDAIIHDVVTEVYHIIEGRGILVVGGTLDSSVRIPANNPIVVKITGPSSTGKHIIGGTRYEVGPGDIVVIPPNTPHGFVELKTGIIVYTLIRIDPEKVLEIKN</sequence>
<name>A0A5J5IHY8_9BACT</name>
<dbReference type="EMBL" id="VYQF01000004">
    <property type="protein sequence ID" value="KAA9038221.1"/>
    <property type="molecule type" value="Genomic_DNA"/>
</dbReference>
<reference evidence="3 4" key="1">
    <citation type="submission" date="2019-09" db="EMBL/GenBank/DDBJ databases">
        <title>Draft genome sequence of Ginsengibacter sp. BR5-29.</title>
        <authorList>
            <person name="Im W.-T."/>
        </authorList>
    </citation>
    <scope>NUCLEOTIDE SEQUENCE [LARGE SCALE GENOMIC DNA]</scope>
    <source>
        <strain evidence="3 4">BR5-29</strain>
    </source>
</reference>
<evidence type="ECO:0000313" key="4">
    <source>
        <dbReference type="Proteomes" id="UP000326903"/>
    </source>
</evidence>
<dbReference type="GO" id="GO:0006355">
    <property type="term" value="P:regulation of DNA-templated transcription"/>
    <property type="evidence" value="ECO:0007669"/>
    <property type="project" value="InterPro"/>
</dbReference>
<dbReference type="AlphaFoldDB" id="A0A5J5IHY8"/>
<dbReference type="Proteomes" id="UP000326903">
    <property type="component" value="Unassembled WGS sequence"/>
</dbReference>
<dbReference type="SUPFAM" id="SSF51182">
    <property type="entry name" value="RmlC-like cupins"/>
    <property type="match status" value="1"/>
</dbReference>
<feature type="domain" description="AraC-type arabinose-binding/dimerisation" evidence="2">
    <location>
        <begin position="124"/>
        <end position="174"/>
    </location>
</feature>
<dbReference type="Gene3D" id="2.60.120.10">
    <property type="entry name" value="Jelly Rolls"/>
    <property type="match status" value="1"/>
</dbReference>